<evidence type="ECO:0000259" key="1">
    <source>
        <dbReference type="Pfam" id="PF13439"/>
    </source>
</evidence>
<evidence type="ECO:0000313" key="3">
    <source>
        <dbReference type="Proteomes" id="UP000315369"/>
    </source>
</evidence>
<dbReference type="SUPFAM" id="SSF53756">
    <property type="entry name" value="UDP-Glycosyltransferase/glycogen phosphorylase"/>
    <property type="match status" value="1"/>
</dbReference>
<feature type="domain" description="Glycosyltransferase subfamily 4-like N-terminal" evidence="1">
    <location>
        <begin position="15"/>
        <end position="191"/>
    </location>
</feature>
<organism evidence="2 3">
    <name type="scientific">Myxococcus llanfairpwllgwyngyllgogerychwyrndrobwllllantysiliogogogochensis</name>
    <dbReference type="NCBI Taxonomy" id="2590453"/>
    <lineage>
        <taxon>Bacteria</taxon>
        <taxon>Pseudomonadati</taxon>
        <taxon>Myxococcota</taxon>
        <taxon>Myxococcia</taxon>
        <taxon>Myxococcales</taxon>
        <taxon>Cystobacterineae</taxon>
        <taxon>Myxococcaceae</taxon>
        <taxon>Myxococcus</taxon>
    </lineage>
</organism>
<dbReference type="InterPro" id="IPR028098">
    <property type="entry name" value="Glyco_trans_4-like_N"/>
</dbReference>
<protein>
    <submittedName>
        <fullName evidence="2">Glycosyltransferase family 4 protein</fullName>
    </submittedName>
</protein>
<comment type="caution">
    <text evidence="2">The sequence shown here is derived from an EMBL/GenBank/DDBJ whole genome shotgun (WGS) entry which is preliminary data.</text>
</comment>
<dbReference type="RefSeq" id="WP_141643801.1">
    <property type="nucleotide sequence ID" value="NZ_VIFM01000066.1"/>
</dbReference>
<proteinExistence type="predicted"/>
<gene>
    <name evidence="2" type="ORF">FJV41_18340</name>
</gene>
<dbReference type="Pfam" id="PF13439">
    <property type="entry name" value="Glyco_transf_4"/>
    <property type="match status" value="1"/>
</dbReference>
<accession>A0A540WZV9</accession>
<dbReference type="OrthoDB" id="9801609at2"/>
<dbReference type="Proteomes" id="UP000315369">
    <property type="component" value="Unassembled WGS sequence"/>
</dbReference>
<dbReference type="PANTHER" id="PTHR45947">
    <property type="entry name" value="SULFOQUINOVOSYL TRANSFERASE SQD2"/>
    <property type="match status" value="1"/>
</dbReference>
<dbReference type="PANTHER" id="PTHR45947:SF3">
    <property type="entry name" value="SULFOQUINOVOSYL TRANSFERASE SQD2"/>
    <property type="match status" value="1"/>
</dbReference>
<keyword evidence="3" id="KW-1185">Reference proteome</keyword>
<dbReference type="AlphaFoldDB" id="A0A540WZV9"/>
<keyword evidence="2" id="KW-0808">Transferase</keyword>
<reference evidence="2 3" key="1">
    <citation type="submission" date="2019-06" db="EMBL/GenBank/DDBJ databases">
        <authorList>
            <person name="Livingstone P."/>
            <person name="Whitworth D."/>
        </authorList>
    </citation>
    <scope>NUCLEOTIDE SEQUENCE [LARGE SCALE GENOMIC DNA]</scope>
    <source>
        <strain evidence="2 3">AM401</strain>
    </source>
</reference>
<sequence>MKVALVHDWLVTHRGGERVLDALCEVLPDADIYTLIHRPGSQSPAIEGRRIFTSFLQRIPGIHERYRHFLPLMPRAIESLRLQDDYDVVLSSSHCVAKGLRVPAGLPHLSYVHAPMRYMWDLFDDYFGPGRTRLPVRVAAHAVRPWLQRWDRASAERVDHFVANSHHVAGKLQRFWGRGATVVHPPVDLERFTRLPLEGGGQGGYFLWLGAFAPYKRLDIALEAFRALGAPLWVVGTGQEASRLGSTASSPHIRFLGNVSDDALPSLYRDARALIFTPEEDFGITPLEAQATGRPVIAFGKGGALETVNSRTGLFFSEQTPASLADAVRRFETWEVGFRAEDARSQAERFGRAVFQRAMLSEVESVLRVSRKSPRRVAAV</sequence>
<dbReference type="GO" id="GO:0016757">
    <property type="term" value="F:glycosyltransferase activity"/>
    <property type="evidence" value="ECO:0007669"/>
    <property type="project" value="UniProtKB-ARBA"/>
</dbReference>
<dbReference type="InterPro" id="IPR050194">
    <property type="entry name" value="Glycosyltransferase_grp1"/>
</dbReference>
<dbReference type="Pfam" id="PF13692">
    <property type="entry name" value="Glyco_trans_1_4"/>
    <property type="match status" value="1"/>
</dbReference>
<dbReference type="Gene3D" id="3.40.50.2000">
    <property type="entry name" value="Glycogen Phosphorylase B"/>
    <property type="match status" value="2"/>
</dbReference>
<dbReference type="EMBL" id="VIFM01000066">
    <property type="protein sequence ID" value="TQF14541.1"/>
    <property type="molecule type" value="Genomic_DNA"/>
</dbReference>
<name>A0A540WZV9_9BACT</name>
<evidence type="ECO:0000313" key="2">
    <source>
        <dbReference type="EMBL" id="TQF14541.1"/>
    </source>
</evidence>